<keyword evidence="3" id="KW-1185">Reference proteome</keyword>
<feature type="transmembrane region" description="Helical" evidence="1">
    <location>
        <begin position="44"/>
        <end position="65"/>
    </location>
</feature>
<keyword evidence="1" id="KW-0812">Transmembrane</keyword>
<dbReference type="InterPro" id="IPR024529">
    <property type="entry name" value="ECF_trnsprt_substrate-spec"/>
</dbReference>
<evidence type="ECO:0000256" key="1">
    <source>
        <dbReference type="SAM" id="Phobius"/>
    </source>
</evidence>
<dbReference type="RefSeq" id="WP_136136864.1">
    <property type="nucleotide sequence ID" value="NZ_SDGV01000015.1"/>
</dbReference>
<dbReference type="EMBL" id="SDGV01000015">
    <property type="protein sequence ID" value="THB61170.1"/>
    <property type="molecule type" value="Genomic_DNA"/>
</dbReference>
<feature type="transmembrane region" description="Helical" evidence="1">
    <location>
        <begin position="136"/>
        <end position="160"/>
    </location>
</feature>
<dbReference type="NCBIfam" id="TIGR04518">
    <property type="entry name" value="ECF_S_folT_fam"/>
    <property type="match status" value="1"/>
</dbReference>
<dbReference type="GO" id="GO:0022857">
    <property type="term" value="F:transmembrane transporter activity"/>
    <property type="evidence" value="ECO:0007669"/>
    <property type="project" value="InterPro"/>
</dbReference>
<keyword evidence="1" id="KW-0472">Membrane</keyword>
<evidence type="ECO:0000313" key="3">
    <source>
        <dbReference type="Proteomes" id="UP000310506"/>
    </source>
</evidence>
<feature type="transmembrane region" description="Helical" evidence="1">
    <location>
        <begin position="104"/>
        <end position="124"/>
    </location>
</feature>
<dbReference type="InterPro" id="IPR030949">
    <property type="entry name" value="ECF_S_folate_fam"/>
</dbReference>
<dbReference type="OrthoDB" id="4624at2"/>
<keyword evidence="1" id="KW-1133">Transmembrane helix</keyword>
<name>A0A4S3B5M6_9ENTE</name>
<proteinExistence type="predicted"/>
<reference evidence="2 3" key="1">
    <citation type="submission" date="2019-01" db="EMBL/GenBank/DDBJ databases">
        <title>Vagococcus silagei sp. nov. isolated from brewer's grain.</title>
        <authorList>
            <person name="Guu J.-R."/>
        </authorList>
    </citation>
    <scope>NUCLEOTIDE SEQUENCE [LARGE SCALE GENOMIC DNA]</scope>
    <source>
        <strain evidence="2 3">2B-2</strain>
    </source>
</reference>
<organism evidence="2 3">
    <name type="scientific">Vagococcus silagei</name>
    <dbReference type="NCBI Taxonomy" id="2508885"/>
    <lineage>
        <taxon>Bacteria</taxon>
        <taxon>Bacillati</taxon>
        <taxon>Bacillota</taxon>
        <taxon>Bacilli</taxon>
        <taxon>Lactobacillales</taxon>
        <taxon>Enterococcaceae</taxon>
        <taxon>Vagococcus</taxon>
    </lineage>
</organism>
<gene>
    <name evidence="2" type="ORF">ESZ54_06520</name>
</gene>
<protein>
    <submittedName>
        <fullName evidence="2">Folate family ECF transporter S component</fullName>
    </submittedName>
</protein>
<sequence length="181" mass="20529">MKNKLSTQMLTLMGLLIALIIVLSNILAIDTQFLKLTFAFIPKMIMGMIFGPFWTAVGSVVADLIGNTMFAKAPFFFGFTLNKILEGLIYGYFFYNKKITWKNCILCTVTVTALINLGLTPLWLSMLYNTPLNSWIIWAPRLVKTAAMLPIQTIVMYGVAKVLPMERLTRNIVGFRRTESW</sequence>
<dbReference type="Proteomes" id="UP000310506">
    <property type="component" value="Unassembled WGS sequence"/>
</dbReference>
<dbReference type="Pfam" id="PF12822">
    <property type="entry name" value="ECF_trnsprt"/>
    <property type="match status" value="1"/>
</dbReference>
<comment type="caution">
    <text evidence="2">The sequence shown here is derived from an EMBL/GenBank/DDBJ whole genome shotgun (WGS) entry which is preliminary data.</text>
</comment>
<evidence type="ECO:0000313" key="2">
    <source>
        <dbReference type="EMBL" id="THB61170.1"/>
    </source>
</evidence>
<dbReference type="Gene3D" id="1.10.1760.20">
    <property type="match status" value="1"/>
</dbReference>
<dbReference type="AlphaFoldDB" id="A0A4S3B5M6"/>
<accession>A0A4S3B5M6</accession>